<organism evidence="5 7">
    <name type="scientific">Kurthia zopfii</name>
    <dbReference type="NCBI Taxonomy" id="1650"/>
    <lineage>
        <taxon>Bacteria</taxon>
        <taxon>Bacillati</taxon>
        <taxon>Bacillota</taxon>
        <taxon>Bacilli</taxon>
        <taxon>Bacillales</taxon>
        <taxon>Caryophanaceae</taxon>
        <taxon>Kurthia</taxon>
    </lineage>
</organism>
<dbReference type="Proteomes" id="UP000294641">
    <property type="component" value="Unassembled WGS sequence"/>
</dbReference>
<reference evidence="5 7" key="1">
    <citation type="submission" date="2018-06" db="EMBL/GenBank/DDBJ databases">
        <authorList>
            <consortium name="Pathogen Informatics"/>
            <person name="Doyle S."/>
        </authorList>
    </citation>
    <scope>NUCLEOTIDE SEQUENCE [LARGE SCALE GENOMIC DNA]</scope>
    <source>
        <strain evidence="5 7">NCTC10597</strain>
    </source>
</reference>
<dbReference type="SUPFAM" id="SSF52540">
    <property type="entry name" value="P-loop containing nucleoside triphosphate hydrolases"/>
    <property type="match status" value="1"/>
</dbReference>
<dbReference type="PANTHER" id="PTHR34383">
    <property type="entry name" value="POLYPHOSPHATE:AMP PHOSPHOTRANSFERASE-RELATED"/>
    <property type="match status" value="1"/>
</dbReference>
<dbReference type="EMBL" id="SNZG01000014">
    <property type="protein sequence ID" value="TDR38813.1"/>
    <property type="molecule type" value="Genomic_DNA"/>
</dbReference>
<evidence type="ECO:0000259" key="4">
    <source>
        <dbReference type="Pfam" id="PF03976"/>
    </source>
</evidence>
<keyword evidence="1 5" id="KW-0808">Transferase</keyword>
<dbReference type="InterPro" id="IPR022488">
    <property type="entry name" value="PPK2-related"/>
</dbReference>
<keyword evidence="3" id="KW-0175">Coiled coil</keyword>
<comment type="caution">
    <text evidence="5">The sequence shown here is derived from an EMBL/GenBank/DDBJ whole genome shotgun (WGS) entry which is preliminary data.</text>
</comment>
<proteinExistence type="predicted"/>
<keyword evidence="2" id="KW-0418">Kinase</keyword>
<name>A0A8B4QDH9_9BACL</name>
<dbReference type="InterPro" id="IPR016898">
    <property type="entry name" value="Polyphosphate_phosphotransfera"/>
</dbReference>
<gene>
    <name evidence="6" type="ORF">DFR61_11432</name>
    <name evidence="5" type="ORF">NCTC10597_02490</name>
</gene>
<dbReference type="EMBL" id="UGNP01000001">
    <property type="protein sequence ID" value="STX10719.1"/>
    <property type="molecule type" value="Genomic_DNA"/>
</dbReference>
<evidence type="ECO:0000256" key="3">
    <source>
        <dbReference type="SAM" id="Coils"/>
    </source>
</evidence>
<dbReference type="PIRSF" id="PIRSF028756">
    <property type="entry name" value="PPK2_prd"/>
    <property type="match status" value="1"/>
</dbReference>
<protein>
    <submittedName>
        <fullName evidence="5">Polyphosphate:AMP phosphotransferase</fullName>
    </submittedName>
</protein>
<reference evidence="6 8" key="2">
    <citation type="submission" date="2019-03" db="EMBL/GenBank/DDBJ databases">
        <title>Genomic Encyclopedia of Type Strains, Phase IV (KMG-IV): sequencing the most valuable type-strain genomes for metagenomic binning, comparative biology and taxonomic classification.</title>
        <authorList>
            <person name="Goeker M."/>
        </authorList>
    </citation>
    <scope>NUCLEOTIDE SEQUENCE [LARGE SCALE GENOMIC DNA]</scope>
    <source>
        <strain evidence="6 8">DSM 20580</strain>
    </source>
</reference>
<evidence type="ECO:0000313" key="7">
    <source>
        <dbReference type="Proteomes" id="UP000254330"/>
    </source>
</evidence>
<dbReference type="RefSeq" id="WP_109349555.1">
    <property type="nucleotide sequence ID" value="NZ_BJUE01000035.1"/>
</dbReference>
<evidence type="ECO:0000313" key="5">
    <source>
        <dbReference type="EMBL" id="STX10719.1"/>
    </source>
</evidence>
<evidence type="ECO:0000256" key="2">
    <source>
        <dbReference type="ARBA" id="ARBA00022777"/>
    </source>
</evidence>
<evidence type="ECO:0000256" key="1">
    <source>
        <dbReference type="ARBA" id="ARBA00022679"/>
    </source>
</evidence>
<dbReference type="AlphaFoldDB" id="A0A8B4QDH9"/>
<evidence type="ECO:0000313" key="6">
    <source>
        <dbReference type="EMBL" id="TDR38813.1"/>
    </source>
</evidence>
<dbReference type="Gene3D" id="3.40.50.300">
    <property type="entry name" value="P-loop containing nucleotide triphosphate hydrolases"/>
    <property type="match status" value="1"/>
</dbReference>
<feature type="domain" description="Polyphosphate kinase-2-related" evidence="4">
    <location>
        <begin position="16"/>
        <end position="236"/>
    </location>
</feature>
<evidence type="ECO:0000313" key="8">
    <source>
        <dbReference type="Proteomes" id="UP000294641"/>
    </source>
</evidence>
<accession>A0A8B4QDH9</accession>
<dbReference type="Pfam" id="PF03976">
    <property type="entry name" value="PPK2"/>
    <property type="match status" value="1"/>
</dbReference>
<keyword evidence="8" id="KW-1185">Reference proteome</keyword>
<dbReference type="PANTHER" id="PTHR34383:SF3">
    <property type="entry name" value="POLYPHOSPHATE:AMP PHOSPHOTRANSFERASE"/>
    <property type="match status" value="1"/>
</dbReference>
<dbReference type="OrthoDB" id="9775224at2"/>
<feature type="coiled-coil region" evidence="3">
    <location>
        <begin position="10"/>
        <end position="37"/>
    </location>
</feature>
<sequence>MNQKIENLQLDKHLKNNKAYKKELKKLQLEMLNIQQFLFQNNIGIIIAFEGMDAAGKGGAIKRLTERLDPRGFVVHPIAAPKEHELRHNHLQRFWRKLPMRGSIGIFDRTWYGRVLVERIEGFATKDEWTRAYDEINQFEKVLTDDRYILIKFWIHISKDEQLARFKARETDPYKYWKLTDEDWRNRDKWDLYVKAADDLFKYTDKKNAPWILIEGNDKKYARIRVLKETIEHCEHEIERLGLKLTKPEEILLKIK</sequence>
<dbReference type="InterPro" id="IPR027417">
    <property type="entry name" value="P-loop_NTPase"/>
</dbReference>
<dbReference type="Proteomes" id="UP000254330">
    <property type="component" value="Unassembled WGS sequence"/>
</dbReference>
<dbReference type="GO" id="GO:0008976">
    <property type="term" value="F:polyphosphate kinase activity"/>
    <property type="evidence" value="ECO:0007669"/>
    <property type="project" value="InterPro"/>
</dbReference>